<dbReference type="Pfam" id="PF20877">
    <property type="entry name" value="Anoctamin_N"/>
    <property type="match status" value="1"/>
</dbReference>
<keyword evidence="10" id="KW-1185">Reference proteome</keyword>
<feature type="transmembrane region" description="Helical" evidence="6">
    <location>
        <begin position="263"/>
        <end position="282"/>
    </location>
</feature>
<sequence>MSAGGLDTPQRVTRSKSSQPPASPTAPGPPVPARDTSKQAMFNSASGGSHSCNPFDVDLVIPYDISSGKGDRLKAQEEIREGYEGLLRALEGEGLRVATRPGRAGKGKEEIWVFVSASDEKIRELVERESLLDQSHNLPPHPHSRPPTRAARIRLLYSLLTAPGIQNGLGITPGEGKWKRVKSIAALHDEDADKAWVEKWTTGGDWQIGLTKGLSDGADTGLGEHQPPPVHLYFEFLTTYTRSLLPLSVISAAFYLFSPTDSYPPLFALVLCLYSTIFVAYWRIRERKLAVRWGTRGCESVAVGRLRPEYVANLGLDKRAAATGPGGEEAVDAVQAGHELQRDVKVALSVPVIVACGVGLGVVLMGIFLLEAFVAQVYQGAGKEVVPLVPTALFALLVPQLVGLYHTLSKWLVKWEDHPTPVGSEKSLTAKTFAMNGIVAYLGLFLSA</sequence>
<dbReference type="GO" id="GO:0032541">
    <property type="term" value="C:cortical endoplasmic reticulum"/>
    <property type="evidence" value="ECO:0007669"/>
    <property type="project" value="TreeGrafter"/>
</dbReference>
<evidence type="ECO:0000313" key="10">
    <source>
        <dbReference type="Proteomes" id="UP000279259"/>
    </source>
</evidence>
<evidence type="ECO:0000256" key="5">
    <source>
        <dbReference type="SAM" id="MobiDB-lite"/>
    </source>
</evidence>
<organism evidence="9 10">
    <name type="scientific">Saitozyma podzolica</name>
    <dbReference type="NCBI Taxonomy" id="1890683"/>
    <lineage>
        <taxon>Eukaryota</taxon>
        <taxon>Fungi</taxon>
        <taxon>Dikarya</taxon>
        <taxon>Basidiomycota</taxon>
        <taxon>Agaricomycotina</taxon>
        <taxon>Tremellomycetes</taxon>
        <taxon>Tremellales</taxon>
        <taxon>Trimorphomycetaceae</taxon>
        <taxon>Saitozyma</taxon>
    </lineage>
</organism>
<dbReference type="InterPro" id="IPR049452">
    <property type="entry name" value="Anoctamin_TM"/>
</dbReference>
<protein>
    <submittedName>
        <fullName evidence="9">Uncharacterized protein</fullName>
    </submittedName>
</protein>
<dbReference type="PANTHER" id="PTHR12308">
    <property type="entry name" value="ANOCTAMIN"/>
    <property type="match status" value="1"/>
</dbReference>
<evidence type="ECO:0000256" key="3">
    <source>
        <dbReference type="ARBA" id="ARBA00022989"/>
    </source>
</evidence>
<dbReference type="AlphaFoldDB" id="A0A427XYK9"/>
<evidence type="ECO:0000259" key="8">
    <source>
        <dbReference type="Pfam" id="PF20877"/>
    </source>
</evidence>
<keyword evidence="3 6" id="KW-1133">Transmembrane helix</keyword>
<evidence type="ECO:0000256" key="2">
    <source>
        <dbReference type="ARBA" id="ARBA00022692"/>
    </source>
</evidence>
<dbReference type="InterPro" id="IPR049456">
    <property type="entry name" value="Anoctamin_N_fung"/>
</dbReference>
<feature type="domain" description="Anoctamin alpha-beta plait" evidence="8">
    <location>
        <begin position="56"/>
        <end position="181"/>
    </location>
</feature>
<dbReference type="GO" id="GO:0016020">
    <property type="term" value="C:membrane"/>
    <property type="evidence" value="ECO:0007669"/>
    <property type="project" value="UniProtKB-SubCell"/>
</dbReference>
<feature type="transmembrane region" description="Helical" evidence="6">
    <location>
        <begin position="388"/>
        <end position="408"/>
    </location>
</feature>
<accession>A0A427XYK9</accession>
<dbReference type="Proteomes" id="UP000279259">
    <property type="component" value="Unassembled WGS sequence"/>
</dbReference>
<proteinExistence type="predicted"/>
<evidence type="ECO:0000259" key="7">
    <source>
        <dbReference type="Pfam" id="PF04547"/>
    </source>
</evidence>
<evidence type="ECO:0000256" key="1">
    <source>
        <dbReference type="ARBA" id="ARBA00004141"/>
    </source>
</evidence>
<dbReference type="EMBL" id="RSCD01000022">
    <property type="protein sequence ID" value="RSH83968.1"/>
    <property type="molecule type" value="Genomic_DNA"/>
</dbReference>
<dbReference type="Pfam" id="PF04547">
    <property type="entry name" value="Anoctamin"/>
    <property type="match status" value="1"/>
</dbReference>
<keyword evidence="4 6" id="KW-0472">Membrane</keyword>
<feature type="compositionally biased region" description="Polar residues" evidence="5">
    <location>
        <begin position="38"/>
        <end position="49"/>
    </location>
</feature>
<feature type="transmembrane region" description="Helical" evidence="6">
    <location>
        <begin position="346"/>
        <end position="368"/>
    </location>
</feature>
<keyword evidence="2 6" id="KW-0812">Transmembrane</keyword>
<comment type="subcellular location">
    <subcellularLocation>
        <location evidence="1">Membrane</location>
        <topology evidence="1">Multi-pass membrane protein</topology>
    </subcellularLocation>
</comment>
<comment type="caution">
    <text evidence="9">The sequence shown here is derived from an EMBL/GenBank/DDBJ whole genome shotgun (WGS) entry which is preliminary data.</text>
</comment>
<reference evidence="9 10" key="1">
    <citation type="submission" date="2018-11" db="EMBL/GenBank/DDBJ databases">
        <title>Genome sequence of Saitozyma podzolica DSM 27192.</title>
        <authorList>
            <person name="Aliyu H."/>
            <person name="Gorte O."/>
            <person name="Ochsenreither K."/>
        </authorList>
    </citation>
    <scope>NUCLEOTIDE SEQUENCE [LARGE SCALE GENOMIC DNA]</scope>
    <source>
        <strain evidence="9 10">DSM 27192</strain>
    </source>
</reference>
<dbReference type="InterPro" id="IPR007632">
    <property type="entry name" value="Anoctamin"/>
</dbReference>
<dbReference type="GO" id="GO:0005254">
    <property type="term" value="F:chloride channel activity"/>
    <property type="evidence" value="ECO:0007669"/>
    <property type="project" value="TreeGrafter"/>
</dbReference>
<feature type="domain" description="Anoctamin transmembrane" evidence="7">
    <location>
        <begin position="232"/>
        <end position="448"/>
    </location>
</feature>
<evidence type="ECO:0000313" key="9">
    <source>
        <dbReference type="EMBL" id="RSH83968.1"/>
    </source>
</evidence>
<evidence type="ECO:0000256" key="6">
    <source>
        <dbReference type="SAM" id="Phobius"/>
    </source>
</evidence>
<dbReference type="OrthoDB" id="296386at2759"/>
<feature type="compositionally biased region" description="Pro residues" evidence="5">
    <location>
        <begin position="21"/>
        <end position="32"/>
    </location>
</feature>
<evidence type="ECO:0000256" key="4">
    <source>
        <dbReference type="ARBA" id="ARBA00023136"/>
    </source>
</evidence>
<dbReference type="PANTHER" id="PTHR12308:SF73">
    <property type="entry name" value="ANOCTAMIN"/>
    <property type="match status" value="1"/>
</dbReference>
<dbReference type="STRING" id="1890683.A0A427XYK9"/>
<gene>
    <name evidence="9" type="ORF">EHS25_005212</name>
</gene>
<feature type="region of interest" description="Disordered" evidence="5">
    <location>
        <begin position="1"/>
        <end position="49"/>
    </location>
</feature>
<name>A0A427XYK9_9TREE</name>